<dbReference type="InterPro" id="IPR001865">
    <property type="entry name" value="Ribosomal_uS2"/>
</dbReference>
<keyword evidence="4 7" id="KW-0689">Ribosomal protein</keyword>
<evidence type="ECO:0000256" key="2">
    <source>
        <dbReference type="ARBA" id="ARBA00006242"/>
    </source>
</evidence>
<evidence type="ECO:0000313" key="10">
    <source>
        <dbReference type="Proteomes" id="UP000078046"/>
    </source>
</evidence>
<evidence type="ECO:0000256" key="6">
    <source>
        <dbReference type="ARBA" id="ARBA00035256"/>
    </source>
</evidence>
<dbReference type="InterPro" id="IPR023591">
    <property type="entry name" value="Ribosomal_uS2_flav_dom_sf"/>
</dbReference>
<dbReference type="AlphaFoldDB" id="A0A177B203"/>
<dbReference type="Pfam" id="PF00318">
    <property type="entry name" value="Ribosomal_S2"/>
    <property type="match status" value="1"/>
</dbReference>
<dbReference type="Proteomes" id="UP000078046">
    <property type="component" value="Unassembled WGS sequence"/>
</dbReference>
<name>A0A177B203_9BILA</name>
<dbReference type="FunFam" id="3.40.50.10490:FF:000030">
    <property type="entry name" value="30S ribosomal protein S2"/>
    <property type="match status" value="1"/>
</dbReference>
<comment type="caution">
    <text evidence="9">The sequence shown here is derived from an EMBL/GenBank/DDBJ whole genome shotgun (WGS) entry which is preliminary data.</text>
</comment>
<evidence type="ECO:0000256" key="7">
    <source>
        <dbReference type="HAMAP-Rule" id="MF_03015"/>
    </source>
</evidence>
<dbReference type="GO" id="GO:0022627">
    <property type="term" value="C:cytosolic small ribosomal subunit"/>
    <property type="evidence" value="ECO:0007669"/>
    <property type="project" value="UniProtKB-UniRule"/>
</dbReference>
<evidence type="ECO:0000256" key="3">
    <source>
        <dbReference type="ARBA" id="ARBA00022490"/>
    </source>
</evidence>
<dbReference type="InterPro" id="IPR005707">
    <property type="entry name" value="Ribosomal_uS2_euk/arc"/>
</dbReference>
<comment type="similarity">
    <text evidence="2 7">Belongs to the universal ribosomal protein uS2 family.</text>
</comment>
<organism evidence="9 10">
    <name type="scientific">Intoshia linei</name>
    <dbReference type="NCBI Taxonomy" id="1819745"/>
    <lineage>
        <taxon>Eukaryota</taxon>
        <taxon>Metazoa</taxon>
        <taxon>Spiralia</taxon>
        <taxon>Lophotrochozoa</taxon>
        <taxon>Mesozoa</taxon>
        <taxon>Orthonectida</taxon>
        <taxon>Rhopaluridae</taxon>
        <taxon>Intoshia</taxon>
    </lineage>
</organism>
<dbReference type="PRINTS" id="PR00395">
    <property type="entry name" value="RIBOSOMALS2"/>
</dbReference>
<dbReference type="InterPro" id="IPR027498">
    <property type="entry name" value="Ribosomal_uS2_euk"/>
</dbReference>
<keyword evidence="5 7" id="KW-0687">Ribonucleoprotein</keyword>
<evidence type="ECO:0000313" key="9">
    <source>
        <dbReference type="EMBL" id="OAF68309.1"/>
    </source>
</evidence>
<accession>A0A177B203</accession>
<feature type="compositionally biased region" description="Basic and acidic residues" evidence="8">
    <location>
        <begin position="210"/>
        <end position="237"/>
    </location>
</feature>
<dbReference type="EMBL" id="LWCA01000470">
    <property type="protein sequence ID" value="OAF68309.1"/>
    <property type="molecule type" value="Genomic_DNA"/>
</dbReference>
<feature type="region of interest" description="Disordered" evidence="8">
    <location>
        <begin position="210"/>
        <end position="257"/>
    </location>
</feature>
<evidence type="ECO:0000256" key="1">
    <source>
        <dbReference type="ARBA" id="ARBA00004496"/>
    </source>
</evidence>
<proteinExistence type="inferred from homology"/>
<evidence type="ECO:0000256" key="5">
    <source>
        <dbReference type="ARBA" id="ARBA00023274"/>
    </source>
</evidence>
<comment type="function">
    <text evidence="7">Required for the assembly and/or stability of the 40S ribosomal subunit. Required for the processing of the 20S rRNA-precursor to mature 18S rRNA in a late step of the maturation of 40S ribosomal subunits.</text>
</comment>
<dbReference type="CDD" id="cd01425">
    <property type="entry name" value="RPS2"/>
    <property type="match status" value="1"/>
</dbReference>
<gene>
    <name evidence="9" type="ORF">A3Q56_03955</name>
</gene>
<dbReference type="PANTHER" id="PTHR11489">
    <property type="entry name" value="40S RIBOSOMAL PROTEIN SA"/>
    <property type="match status" value="1"/>
</dbReference>
<evidence type="ECO:0000256" key="8">
    <source>
        <dbReference type="SAM" id="MobiDB-lite"/>
    </source>
</evidence>
<evidence type="ECO:0000256" key="4">
    <source>
        <dbReference type="ARBA" id="ARBA00022980"/>
    </source>
</evidence>
<dbReference type="GO" id="GO:0003735">
    <property type="term" value="F:structural constituent of ribosome"/>
    <property type="evidence" value="ECO:0007669"/>
    <property type="project" value="UniProtKB-UniRule"/>
</dbReference>
<keyword evidence="3 7" id="KW-0963">Cytoplasm</keyword>
<comment type="subunit">
    <text evidence="7">Component of the small ribosomal subunit. Mature ribosomes consist of a small (40S) and a large (60S) subunit. The 40S subunit contains about 33 different proteins and 1 molecule of RNA (18S). The 60S subunit contains about 49 different proteins and 3 molecules of RNA (28S, 5.8S and 5S). Interacts with ribosomal protein S21.</text>
</comment>
<dbReference type="OrthoDB" id="414863at2759"/>
<protein>
    <recommendedName>
        <fullName evidence="6 7">Small ribosomal subunit protein uS2</fullName>
    </recommendedName>
</protein>
<dbReference type="Gene3D" id="3.40.50.10490">
    <property type="entry name" value="Glucose-6-phosphate isomerase like protein, domain 1"/>
    <property type="match status" value="1"/>
</dbReference>
<dbReference type="SUPFAM" id="SSF52313">
    <property type="entry name" value="Ribosomal protein S2"/>
    <property type="match status" value="1"/>
</dbReference>
<reference evidence="9 10" key="1">
    <citation type="submission" date="2016-04" db="EMBL/GenBank/DDBJ databases">
        <title>The genome of Intoshia linei affirms orthonectids as highly simplified spiralians.</title>
        <authorList>
            <person name="Mikhailov K.V."/>
            <person name="Slusarev G.S."/>
            <person name="Nikitin M.A."/>
            <person name="Logacheva M.D."/>
            <person name="Penin A."/>
            <person name="Aleoshin V."/>
            <person name="Panchin Y.V."/>
        </authorList>
    </citation>
    <scope>NUCLEOTIDE SEQUENCE [LARGE SCALE GENOMIC DNA]</scope>
    <source>
        <strain evidence="9">Intl2013</strain>
        <tissue evidence="9">Whole animal</tissue>
    </source>
</reference>
<dbReference type="GO" id="GO:0000028">
    <property type="term" value="P:ribosomal small subunit assembly"/>
    <property type="evidence" value="ECO:0007669"/>
    <property type="project" value="UniProtKB-UniRule"/>
</dbReference>
<comment type="subcellular location">
    <subcellularLocation>
        <location evidence="1 7">Cytoplasm</location>
    </subcellularLocation>
</comment>
<dbReference type="NCBIfam" id="TIGR01012">
    <property type="entry name" value="uS2_euk_arch"/>
    <property type="match status" value="1"/>
</dbReference>
<dbReference type="GO" id="GO:0006412">
    <property type="term" value="P:translation"/>
    <property type="evidence" value="ECO:0007669"/>
    <property type="project" value="UniProtKB-UniRule"/>
</dbReference>
<dbReference type="HAMAP" id="MF_03015">
    <property type="entry name" value="Ribosomal_S2_euk"/>
    <property type="match status" value="1"/>
</dbReference>
<keyword evidence="10" id="KW-1185">Reference proteome</keyword>
<sequence>MYESLYPLSLQKEDLEKMLLCTVHIGSKNCHYQMEKYVHKRREDGVHLINPIKTWEKILLAARVIAAVDNSADIVAVSARNSGQRCMIKLCKYLGGTAIPGRFTPGTFTNQIQKAFKEPSILITVDPKNDKQAITETGYVNVPVIALCNVDSPLKNVDIAIPCNNNSYLSIGLVSYLITREVLYLRGELDRNVGWDIQVDNFLSIEEMERERKKGEQDMNRRDDNMRNLNEEVELKNSNKMSDPTDTELGEWGGPAV</sequence>